<keyword evidence="5" id="KW-1185">Reference proteome</keyword>
<dbReference type="PANTHER" id="PTHR43673">
    <property type="entry name" value="NAD(P)H NITROREDUCTASE YDGI-RELATED"/>
    <property type="match status" value="1"/>
</dbReference>
<dbReference type="RefSeq" id="WP_305755591.1">
    <property type="nucleotide sequence ID" value="NZ_JAPCKK010000017.1"/>
</dbReference>
<dbReference type="CDD" id="cd02137">
    <property type="entry name" value="MhqN-like"/>
    <property type="match status" value="1"/>
</dbReference>
<dbReference type="InterPro" id="IPR029479">
    <property type="entry name" value="Nitroreductase"/>
</dbReference>
<dbReference type="SUPFAM" id="SSF55469">
    <property type="entry name" value="FMN-dependent nitroreductase-like"/>
    <property type="match status" value="1"/>
</dbReference>
<dbReference type="Proteomes" id="UP001241848">
    <property type="component" value="Unassembled WGS sequence"/>
</dbReference>
<dbReference type="EMBL" id="JAPCKK010000017">
    <property type="protein sequence ID" value="MDP4097967.1"/>
    <property type="molecule type" value="Genomic_DNA"/>
</dbReference>
<sequence length="219" mass="24366">MSTSTHTSQSSALFADVIRERRSVRVYDKSVRLSHEEIKELLKEATLAPSSSNAQPWRFLVIETEELKAKLQPIAYNQSQVTEAAAVIAVLGDTEGYKKLDEIFDESVKRGYMAEDTAKALVERSIQAYGSMPAERLRKVLYIDGGIVSHQLMLVARAHGYDTVPMGGYDEAQLKEAFSISDRYVPVMLIALGKAAKPGHPTTRLPIEDITFFNEMPSN</sequence>
<reference evidence="4 5" key="1">
    <citation type="submission" date="2022-10" db="EMBL/GenBank/DDBJ databases">
        <title>Paenibacillus description and whole genome data of maize root bacterial community.</title>
        <authorList>
            <person name="Marton D."/>
            <person name="Farkas M."/>
            <person name="Cserhati M."/>
        </authorList>
    </citation>
    <scope>NUCLEOTIDE SEQUENCE [LARGE SCALE GENOMIC DNA]</scope>
    <source>
        <strain evidence="4 5">P96</strain>
    </source>
</reference>
<gene>
    <name evidence="4" type="ORF">OIN60_14490</name>
</gene>
<organism evidence="4 5">
    <name type="scientific">Paenibacillus zeirhizosphaerae</name>
    <dbReference type="NCBI Taxonomy" id="2987519"/>
    <lineage>
        <taxon>Bacteria</taxon>
        <taxon>Bacillati</taxon>
        <taxon>Bacillota</taxon>
        <taxon>Bacilli</taxon>
        <taxon>Bacillales</taxon>
        <taxon>Paenibacillaceae</taxon>
        <taxon>Paenibacillus</taxon>
    </lineage>
</organism>
<comment type="caution">
    <text evidence="4">The sequence shown here is derived from an EMBL/GenBank/DDBJ whole genome shotgun (WGS) entry which is preliminary data.</text>
</comment>
<keyword evidence="2" id="KW-0560">Oxidoreductase</keyword>
<name>A0ABT9FTB0_9BACL</name>
<dbReference type="Pfam" id="PF00881">
    <property type="entry name" value="Nitroreductase"/>
    <property type="match status" value="1"/>
</dbReference>
<evidence type="ECO:0000256" key="2">
    <source>
        <dbReference type="ARBA" id="ARBA00023002"/>
    </source>
</evidence>
<dbReference type="Gene3D" id="3.40.109.10">
    <property type="entry name" value="NADH Oxidase"/>
    <property type="match status" value="1"/>
</dbReference>
<evidence type="ECO:0000313" key="5">
    <source>
        <dbReference type="Proteomes" id="UP001241848"/>
    </source>
</evidence>
<evidence type="ECO:0000313" key="4">
    <source>
        <dbReference type="EMBL" id="MDP4097967.1"/>
    </source>
</evidence>
<comment type="similarity">
    <text evidence="1">Belongs to the nitroreductase family.</text>
</comment>
<feature type="domain" description="Nitroreductase" evidence="3">
    <location>
        <begin position="18"/>
        <end position="194"/>
    </location>
</feature>
<protein>
    <submittedName>
        <fullName evidence="4">Nitroreductase family protein</fullName>
    </submittedName>
</protein>
<dbReference type="PANTHER" id="PTHR43673:SF10">
    <property type="entry name" value="NADH DEHYDROGENASE_NAD(P)H NITROREDUCTASE XCC3605-RELATED"/>
    <property type="match status" value="1"/>
</dbReference>
<accession>A0ABT9FTB0</accession>
<evidence type="ECO:0000259" key="3">
    <source>
        <dbReference type="Pfam" id="PF00881"/>
    </source>
</evidence>
<evidence type="ECO:0000256" key="1">
    <source>
        <dbReference type="ARBA" id="ARBA00007118"/>
    </source>
</evidence>
<proteinExistence type="inferred from homology"/>
<dbReference type="InterPro" id="IPR000415">
    <property type="entry name" value="Nitroreductase-like"/>
</dbReference>